<evidence type="ECO:0000259" key="1">
    <source>
        <dbReference type="Pfam" id="PF12697"/>
    </source>
</evidence>
<accession>A0A411HGK5</accession>
<dbReference type="InterPro" id="IPR029058">
    <property type="entry name" value="AB_hydrolase_fold"/>
</dbReference>
<dbReference type="PANTHER" id="PTHR37946:SF1">
    <property type="entry name" value="SLL1969 PROTEIN"/>
    <property type="match status" value="1"/>
</dbReference>
<dbReference type="OrthoDB" id="556502at2"/>
<name>A0A411HGK5_9GAMM</name>
<gene>
    <name evidence="2" type="ORF">ELE36_03955</name>
</gene>
<keyword evidence="2" id="KW-0378">Hydrolase</keyword>
<protein>
    <submittedName>
        <fullName evidence="2">Alpha/beta hydrolase</fullName>
    </submittedName>
</protein>
<dbReference type="SUPFAM" id="SSF53474">
    <property type="entry name" value="alpha/beta-Hydrolases"/>
    <property type="match status" value="1"/>
</dbReference>
<dbReference type="Proteomes" id="UP000291562">
    <property type="component" value="Chromosome"/>
</dbReference>
<dbReference type="AlphaFoldDB" id="A0A411HGK5"/>
<feature type="domain" description="AB hydrolase-1" evidence="1">
    <location>
        <begin position="5"/>
        <end position="112"/>
    </location>
</feature>
<dbReference type="Pfam" id="PF12697">
    <property type="entry name" value="Abhydrolase_6"/>
    <property type="match status" value="1"/>
</dbReference>
<proteinExistence type="predicted"/>
<dbReference type="Gene3D" id="3.40.50.1820">
    <property type="entry name" value="alpha/beta hydrolase"/>
    <property type="match status" value="1"/>
</dbReference>
<sequence length="207" mass="22358">MSEHILLLHGLWMRGFTLLPLKRRLAAAGYVVHIGDYASVMRGVDDSVIRLVERARRWRAPRLHLVGHSLGGLIALKMLQQAPDLRYGNVVCLGTPLRGSAAARGLAKLPGGRSFLGKNHNMLQQGLAEWQCPTPLGMIAGRVPVGIGALLAPITLPHDGTVSLAETELPGLSDHCIVSSTHTGLVFSRQVADQIIAFLQNARFSND</sequence>
<dbReference type="KEGG" id="xbc:ELE36_03955"/>
<dbReference type="RefSeq" id="WP_129831858.1">
    <property type="nucleotide sequence ID" value="NZ_CP035704.1"/>
</dbReference>
<dbReference type="EMBL" id="CP035704">
    <property type="protein sequence ID" value="QBB69601.1"/>
    <property type="molecule type" value="Genomic_DNA"/>
</dbReference>
<dbReference type="PANTHER" id="PTHR37946">
    <property type="entry name" value="SLL1969 PROTEIN"/>
    <property type="match status" value="1"/>
</dbReference>
<keyword evidence="3" id="KW-1185">Reference proteome</keyword>
<dbReference type="InterPro" id="IPR000073">
    <property type="entry name" value="AB_hydrolase_1"/>
</dbReference>
<organism evidence="2 3">
    <name type="scientific">Pseudolysobacter antarcticus</name>
    <dbReference type="NCBI Taxonomy" id="2511995"/>
    <lineage>
        <taxon>Bacteria</taxon>
        <taxon>Pseudomonadati</taxon>
        <taxon>Pseudomonadota</taxon>
        <taxon>Gammaproteobacteria</taxon>
        <taxon>Lysobacterales</taxon>
        <taxon>Rhodanobacteraceae</taxon>
        <taxon>Pseudolysobacter</taxon>
    </lineage>
</organism>
<dbReference type="GO" id="GO:0016787">
    <property type="term" value="F:hydrolase activity"/>
    <property type="evidence" value="ECO:0007669"/>
    <property type="project" value="UniProtKB-KW"/>
</dbReference>
<evidence type="ECO:0000313" key="2">
    <source>
        <dbReference type="EMBL" id="QBB69601.1"/>
    </source>
</evidence>
<reference evidence="2 3" key="1">
    <citation type="submission" date="2019-01" db="EMBL/GenBank/DDBJ databases">
        <title>Pseudolysobacter antarctica gen. nov., sp. nov., isolated from Fildes Peninsula, Antarctica.</title>
        <authorList>
            <person name="Wei Z."/>
            <person name="Peng F."/>
        </authorList>
    </citation>
    <scope>NUCLEOTIDE SEQUENCE [LARGE SCALE GENOMIC DNA]</scope>
    <source>
        <strain evidence="2 3">AQ6-296</strain>
    </source>
</reference>
<evidence type="ECO:0000313" key="3">
    <source>
        <dbReference type="Proteomes" id="UP000291562"/>
    </source>
</evidence>